<dbReference type="AlphaFoldDB" id="A0A7S3MVC8"/>
<dbReference type="Gene3D" id="3.80.10.10">
    <property type="entry name" value="Ribonuclease Inhibitor"/>
    <property type="match status" value="1"/>
</dbReference>
<accession>A0A7S3MVC8</accession>
<feature type="region of interest" description="Disordered" evidence="1">
    <location>
        <begin position="103"/>
        <end position="126"/>
    </location>
</feature>
<dbReference type="SUPFAM" id="SSF52047">
    <property type="entry name" value="RNI-like"/>
    <property type="match status" value="1"/>
</dbReference>
<organism evidence="2">
    <name type="scientific">Strombidium inclinatum</name>
    <dbReference type="NCBI Taxonomy" id="197538"/>
    <lineage>
        <taxon>Eukaryota</taxon>
        <taxon>Sar</taxon>
        <taxon>Alveolata</taxon>
        <taxon>Ciliophora</taxon>
        <taxon>Intramacronucleata</taxon>
        <taxon>Spirotrichea</taxon>
        <taxon>Oligotrichia</taxon>
        <taxon>Strombidiidae</taxon>
        <taxon>Strombidium</taxon>
    </lineage>
</organism>
<name>A0A7S3MVC8_9SPIT</name>
<proteinExistence type="predicted"/>
<dbReference type="EMBL" id="HBIH01010443">
    <property type="protein sequence ID" value="CAE0323713.1"/>
    <property type="molecule type" value="Transcribed_RNA"/>
</dbReference>
<reference evidence="2" key="1">
    <citation type="submission" date="2021-01" db="EMBL/GenBank/DDBJ databases">
        <authorList>
            <person name="Corre E."/>
            <person name="Pelletier E."/>
            <person name="Niang G."/>
            <person name="Scheremetjew M."/>
            <person name="Finn R."/>
            <person name="Kale V."/>
            <person name="Holt S."/>
            <person name="Cochrane G."/>
            <person name="Meng A."/>
            <person name="Brown T."/>
            <person name="Cohen L."/>
        </authorList>
    </citation>
    <scope>NUCLEOTIDE SEQUENCE</scope>
    <source>
        <strain evidence="2">S3</strain>
    </source>
</reference>
<evidence type="ECO:0000313" key="2">
    <source>
        <dbReference type="EMBL" id="CAE0323713.1"/>
    </source>
</evidence>
<dbReference type="InterPro" id="IPR032675">
    <property type="entry name" value="LRR_dom_sf"/>
</dbReference>
<feature type="compositionally biased region" description="Basic residues" evidence="1">
    <location>
        <begin position="109"/>
        <end position="126"/>
    </location>
</feature>
<gene>
    <name evidence="2" type="ORF">SINC0208_LOCUS4299</name>
</gene>
<protein>
    <submittedName>
        <fullName evidence="2">Uncharacterized protein</fullName>
    </submittedName>
</protein>
<sequence length="126" mass="14318">MNLGGNHLRNEGTIEVLRGTSIAKSLKKIFLSDNQFMEEDDVLNAIDMCMKKNTNLGRYDFRFNFISDYGVQKICDTITEANHVFEVEIPERISKETLDMFREKISANKPKKGKKKGGKKGGKGKK</sequence>
<evidence type="ECO:0000256" key="1">
    <source>
        <dbReference type="SAM" id="MobiDB-lite"/>
    </source>
</evidence>